<feature type="region of interest" description="Disordered" evidence="1">
    <location>
        <begin position="416"/>
        <end position="439"/>
    </location>
</feature>
<dbReference type="Proteomes" id="UP000261360">
    <property type="component" value="Unplaced"/>
</dbReference>
<name>A0A3B4Y9Q8_SERLL</name>
<sequence length="821" mass="92025">MFRYTPPWQVLCQSLDQETKRLSAADRQDVLTPSSVHHLPPSEPPFPANLTAPPQAPPAAMDSTPRRWVLKPLSPLLQPSDLRTIAGPTRSDNSDRDDSLFSSDSISVTRSHSSVVISSQQGEGAPDVVVQVRQVAVSQDRGSVSDEWHFSSNSDPSSPSSSSGSHCGFYSFVEDPTSPEAELNEAWMVSPQRQAQLATLKEEKGFKLQTYSSSRKPETLFSEVESQYEVETKNGIKVVGEEEEKQLRKEIIRSQAPKKNPVFKDQLCVLENLDLSRSTNKLIEGFSVSYSPVSSRPEPPHPAEPGTIDNEQINFSTARQQFLKMEQDRLTAILNPLGSSKTPLNTSLEQNPEVSSSRLVETFKDTTAFKPSEEGETDLEGKVMVCRTEECLSRQSSVFDDLDSGLEELMVEVSGGYTSDEGLNNDNTQRDNRSEYETPIEREIRLVQEREENLRRSRGLRHDDSRLEMVEIKTKRLQSPLTPIKIKEKTRVSFILQRQIQRENQSREEPQQQGGNLGTYNQDPSQQLEDIKSDQQDKDRKAEERPPSESGDTDLSPSPCCPHRHPEETQLSISQMSSAPFSSARESGVQDSRGFLQDRITSLSSRSSSPSFPTLTLEREATSTTPRSWRENLESTGLQSRGQGAPDFIEKEIEEVLRREQELRESREKTSRQLFSPAPLVEQATKMAISQFYPPANTDKTVSLSSSSPRPFVRLPSISFITAQPWTTSPPPPSSSSSSHGVGRSAPPPLRGLTETLLQDFEDRRVKLKLDESSYAGIQPTDDVNNEVVESTRVIRHKNQRALRWEAGVFANQENQRDQQD</sequence>
<dbReference type="CTD" id="126353"/>
<feature type="compositionally biased region" description="Basic and acidic residues" evidence="1">
    <location>
        <begin position="500"/>
        <end position="510"/>
    </location>
</feature>
<dbReference type="RefSeq" id="XP_023279930.1">
    <property type="nucleotide sequence ID" value="XM_023424162.1"/>
</dbReference>
<proteinExistence type="predicted"/>
<evidence type="ECO:0000313" key="3">
    <source>
        <dbReference type="Proteomes" id="UP000261360"/>
    </source>
</evidence>
<dbReference type="GeneTree" id="ENSGT00940000154739"/>
<protein>
    <submittedName>
        <fullName evidence="2">Mitotic spindle positioning</fullName>
    </submittedName>
</protein>
<dbReference type="AlphaFoldDB" id="A0A3B4Y9Q8"/>
<feature type="region of interest" description="Disordered" evidence="1">
    <location>
        <begin position="499"/>
        <end position="647"/>
    </location>
</feature>
<dbReference type="PANTHER" id="PTHR18839:SF0">
    <property type="entry name" value="MITOTIC INTERACTOR AND SUBSTRATE OF PLK1 ISOFORM X1-RELATED"/>
    <property type="match status" value="1"/>
</dbReference>
<feature type="compositionally biased region" description="Low complexity" evidence="1">
    <location>
        <begin position="151"/>
        <end position="165"/>
    </location>
</feature>
<feature type="compositionally biased region" description="Low complexity" evidence="1">
    <location>
        <begin position="601"/>
        <end position="616"/>
    </location>
</feature>
<feature type="compositionally biased region" description="Polar residues" evidence="1">
    <location>
        <begin position="569"/>
        <end position="585"/>
    </location>
</feature>
<evidence type="ECO:0000313" key="2">
    <source>
        <dbReference type="Ensembl" id="ENSSLDP00000024698.1"/>
    </source>
</evidence>
<feature type="region of interest" description="Disordered" evidence="1">
    <location>
        <begin position="79"/>
        <end position="105"/>
    </location>
</feature>
<dbReference type="OrthoDB" id="9449914at2759"/>
<evidence type="ECO:0000256" key="1">
    <source>
        <dbReference type="SAM" id="MobiDB-lite"/>
    </source>
</evidence>
<reference evidence="2" key="1">
    <citation type="submission" date="2025-08" db="UniProtKB">
        <authorList>
            <consortium name="Ensembl"/>
        </authorList>
    </citation>
    <scope>IDENTIFICATION</scope>
</reference>
<dbReference type="InterPro" id="IPR042779">
    <property type="entry name" value="MISP/MISP3-like"/>
</dbReference>
<keyword evidence="3" id="KW-1185">Reference proteome</keyword>
<dbReference type="KEGG" id="slal:111668181"/>
<feature type="compositionally biased region" description="Polar residues" evidence="1">
    <location>
        <begin position="511"/>
        <end position="528"/>
    </location>
</feature>
<dbReference type="GeneID" id="111668181"/>
<reference evidence="2" key="2">
    <citation type="submission" date="2025-09" db="UniProtKB">
        <authorList>
            <consortium name="Ensembl"/>
        </authorList>
    </citation>
    <scope>IDENTIFICATION</scope>
</reference>
<dbReference type="Ensembl" id="ENSSLDT00000025477.1">
    <property type="protein sequence ID" value="ENSSLDP00000024698.1"/>
    <property type="gene ID" value="ENSSLDG00000019243.1"/>
</dbReference>
<feature type="region of interest" description="Disordered" evidence="1">
    <location>
        <begin position="32"/>
        <end position="63"/>
    </location>
</feature>
<accession>A0A3B4Y9Q8</accession>
<feature type="region of interest" description="Disordered" evidence="1">
    <location>
        <begin position="141"/>
        <end position="165"/>
    </location>
</feature>
<feature type="region of interest" description="Disordered" evidence="1">
    <location>
        <begin position="723"/>
        <end position="758"/>
    </location>
</feature>
<feature type="region of interest" description="Disordered" evidence="1">
    <location>
        <begin position="289"/>
        <end position="310"/>
    </location>
</feature>
<dbReference type="PANTHER" id="PTHR18839">
    <property type="entry name" value="MITOTIC INTERACTOR AND SUBSTRATE OF PLK1 MISP FAMILY MEMBER"/>
    <property type="match status" value="1"/>
</dbReference>
<feature type="compositionally biased region" description="Basic and acidic residues" evidence="1">
    <location>
        <begin position="428"/>
        <end position="439"/>
    </location>
</feature>
<feature type="compositionally biased region" description="Basic and acidic residues" evidence="1">
    <location>
        <begin position="529"/>
        <end position="547"/>
    </location>
</feature>
<organism evidence="2 3">
    <name type="scientific">Seriola lalandi dorsalis</name>
    <dbReference type="NCBI Taxonomy" id="1841481"/>
    <lineage>
        <taxon>Eukaryota</taxon>
        <taxon>Metazoa</taxon>
        <taxon>Chordata</taxon>
        <taxon>Craniata</taxon>
        <taxon>Vertebrata</taxon>
        <taxon>Euteleostomi</taxon>
        <taxon>Actinopterygii</taxon>
        <taxon>Neopterygii</taxon>
        <taxon>Teleostei</taxon>
        <taxon>Neoteleostei</taxon>
        <taxon>Acanthomorphata</taxon>
        <taxon>Carangaria</taxon>
        <taxon>Carangiformes</taxon>
        <taxon>Carangidae</taxon>
        <taxon>Seriola</taxon>
    </lineage>
</organism>